<protein>
    <submittedName>
        <fullName evidence="2">Acyl--CoA ligase</fullName>
    </submittedName>
</protein>
<dbReference type="InterPro" id="IPR050237">
    <property type="entry name" value="ATP-dep_AMP-bd_enzyme"/>
</dbReference>
<dbReference type="AlphaFoldDB" id="A0A4D7QN26"/>
<proteinExistence type="predicted"/>
<keyword evidence="3" id="KW-1185">Reference proteome</keyword>
<dbReference type="Proteomes" id="UP000298588">
    <property type="component" value="Chromosome"/>
</dbReference>
<dbReference type="RefSeq" id="WP_137100005.1">
    <property type="nucleotide sequence ID" value="NZ_CP039865.1"/>
</dbReference>
<dbReference type="CDD" id="cd04433">
    <property type="entry name" value="AFD_class_I"/>
    <property type="match status" value="1"/>
</dbReference>
<dbReference type="InterPro" id="IPR045851">
    <property type="entry name" value="AMP-bd_C_sf"/>
</dbReference>
<name>A0A4D7QN26_9HYPH</name>
<dbReference type="Gene3D" id="3.40.50.12780">
    <property type="entry name" value="N-terminal domain of ligase-like"/>
    <property type="match status" value="1"/>
</dbReference>
<reference evidence="2 3" key="1">
    <citation type="submission" date="2019-04" db="EMBL/GenBank/DDBJ databases">
        <title>Phreatobacter aquaticus sp. nov.</title>
        <authorList>
            <person name="Choi A."/>
            <person name="Baek K."/>
        </authorList>
    </citation>
    <scope>NUCLEOTIDE SEQUENCE [LARGE SCALE GENOMIC DNA]</scope>
    <source>
        <strain evidence="2 3">NMCR1094</strain>
    </source>
</reference>
<gene>
    <name evidence="2" type="ORF">E8L99_13350</name>
</gene>
<dbReference type="PROSITE" id="PS00455">
    <property type="entry name" value="AMP_BINDING"/>
    <property type="match status" value="1"/>
</dbReference>
<evidence type="ECO:0000313" key="3">
    <source>
        <dbReference type="Proteomes" id="UP000298588"/>
    </source>
</evidence>
<dbReference type="PANTHER" id="PTHR43767:SF1">
    <property type="entry name" value="NONRIBOSOMAL PEPTIDE SYNTHASE PES1 (EUROFUNG)-RELATED"/>
    <property type="match status" value="1"/>
</dbReference>
<dbReference type="Pfam" id="PF00501">
    <property type="entry name" value="AMP-binding"/>
    <property type="match status" value="1"/>
</dbReference>
<evidence type="ECO:0000259" key="1">
    <source>
        <dbReference type="Pfam" id="PF00501"/>
    </source>
</evidence>
<dbReference type="KEGG" id="paqt:E8L99_13350"/>
<dbReference type="SUPFAM" id="SSF56801">
    <property type="entry name" value="Acetyl-CoA synthetase-like"/>
    <property type="match status" value="1"/>
</dbReference>
<organism evidence="2 3">
    <name type="scientific">Phreatobacter aquaticus</name>
    <dbReference type="NCBI Taxonomy" id="2570229"/>
    <lineage>
        <taxon>Bacteria</taxon>
        <taxon>Pseudomonadati</taxon>
        <taxon>Pseudomonadota</taxon>
        <taxon>Alphaproteobacteria</taxon>
        <taxon>Hyphomicrobiales</taxon>
        <taxon>Phreatobacteraceae</taxon>
        <taxon>Phreatobacter</taxon>
    </lineage>
</organism>
<keyword evidence="2" id="KW-0436">Ligase</keyword>
<sequence>MIFVDAVLLHGRLFPTRPAIMTSDRIVTYGMLSDAIHSVAGRLHGAGLKPGDIVLVAVANPIRFIALMSAAMRLGLVVLPARPDEVRLLPSVGAVAVLTDAMIMAPVGARTIIVDGRWFEPAGAAYPVDPTASAPDRLSLLALTSGTTGQPKLIPFTVEDFDRRVRDLYRYQPAPGTERDLLLIGLNSQWAIAQAARVLVSARTLCIAEAAEEAARLIDLYQVGTIIGSPHQLAELVAALEEVPASCASLRLVKTGGSSLSKPLLEAIKRRICQHIIMIYGSTEAGRTAMATTAMIESEPGCVGVPVPDRTIQIVDEQDQPLPPGATGRVRILTPGGGRAYTPGTLTPDRSPDWFYPGDAGHLTADGRLIIAGRSDDLINSGGVKIAPERIEELTAGRTDIADVAAFGLPGASGVDEIWLAVVPRGHLDQADLLAACARRSDLIAPRHLLVVDAIPRNAMGKVERAKLKALARR</sequence>
<dbReference type="InterPro" id="IPR042099">
    <property type="entry name" value="ANL_N_sf"/>
</dbReference>
<accession>A0A4D7QN26</accession>
<feature type="domain" description="AMP-dependent synthetase/ligase" evidence="1">
    <location>
        <begin position="14"/>
        <end position="341"/>
    </location>
</feature>
<dbReference type="OrthoDB" id="7433489at2"/>
<dbReference type="PANTHER" id="PTHR43767">
    <property type="entry name" value="LONG-CHAIN-FATTY-ACID--COA LIGASE"/>
    <property type="match status" value="1"/>
</dbReference>
<dbReference type="Gene3D" id="3.30.300.30">
    <property type="match status" value="1"/>
</dbReference>
<evidence type="ECO:0000313" key="2">
    <source>
        <dbReference type="EMBL" id="QCK86674.1"/>
    </source>
</evidence>
<dbReference type="InterPro" id="IPR020845">
    <property type="entry name" value="AMP-binding_CS"/>
</dbReference>
<dbReference type="InterPro" id="IPR000873">
    <property type="entry name" value="AMP-dep_synth/lig_dom"/>
</dbReference>
<dbReference type="EMBL" id="CP039865">
    <property type="protein sequence ID" value="QCK86674.1"/>
    <property type="molecule type" value="Genomic_DNA"/>
</dbReference>
<dbReference type="GO" id="GO:0016878">
    <property type="term" value="F:acid-thiol ligase activity"/>
    <property type="evidence" value="ECO:0007669"/>
    <property type="project" value="UniProtKB-ARBA"/>
</dbReference>